<evidence type="ECO:0000313" key="6">
    <source>
        <dbReference type="EMBL" id="SHI36158.1"/>
    </source>
</evidence>
<dbReference type="Pfam" id="PF24568">
    <property type="entry name" value="CC_PcsB"/>
    <property type="match status" value="1"/>
</dbReference>
<dbReference type="Proteomes" id="UP000184278">
    <property type="component" value="Unassembled WGS sequence"/>
</dbReference>
<evidence type="ECO:0000256" key="3">
    <source>
        <dbReference type="SAM" id="MobiDB-lite"/>
    </source>
</evidence>
<gene>
    <name evidence="6" type="ORF">SAMN02745229_02970</name>
</gene>
<dbReference type="STRING" id="1121131.SAMN02745229_02970"/>
<keyword evidence="1" id="KW-0732">Signal</keyword>
<evidence type="ECO:0000259" key="5">
    <source>
        <dbReference type="Pfam" id="PF24568"/>
    </source>
</evidence>
<proteinExistence type="predicted"/>
<dbReference type="InterPro" id="IPR042047">
    <property type="entry name" value="SleB_dom1"/>
</dbReference>
<dbReference type="SUPFAM" id="SSF90257">
    <property type="entry name" value="Myosin rod fragments"/>
    <property type="match status" value="1"/>
</dbReference>
<feature type="compositionally biased region" description="Low complexity" evidence="3">
    <location>
        <begin position="452"/>
        <end position="463"/>
    </location>
</feature>
<dbReference type="Gene3D" id="1.10.10.2520">
    <property type="entry name" value="Cell wall hydrolase SleB, domain 1"/>
    <property type="match status" value="1"/>
</dbReference>
<dbReference type="InterPro" id="IPR011105">
    <property type="entry name" value="Cell_wall_hydrolase_SleB"/>
</dbReference>
<sequence length="487" mass="53439">MRKKILSALLLITVLFGQLSIVSIGSSMDETIADMEAQEAETKEKISDLEKQTKETQDAINELNEQKQQTQNNVSSLQDQKSDLQDTVDDYSDKLDTLSAEIADTESAMAEVSAQIVELNAKLQETEALRKERYESLKKRMQMIYERGGEESLLMILFDAKSLKDFLTLYEYINDVVVYDQTKIAEYQALVDSIAAQVAEIELKEAELNEYQASLDEKHGELADLTDTVMGQLSSTNSALSSERSKLDDYEKQLSELDEKMKSLESQTAAAQAELAKQIAERLALTKEDTSGSYAASASELEWLAATIQAEAGGESYTGKLAVGSVIMNRVKSSAFPNDIVSVITQNMQFASYRSGKVELIIANGPNSTCIQAAQEVLDGARVGDYLFFMTQYWADYYGISEYTMIGNHAFFYRWVTNKKSDGGGSSEESAPGDPAPQEAAPAENPPEEAQPEQAQPEETTPPDAAPPEEAPQETPPEDSGGDAGSE</sequence>
<evidence type="ECO:0000256" key="2">
    <source>
        <dbReference type="SAM" id="Coils"/>
    </source>
</evidence>
<evidence type="ECO:0000259" key="4">
    <source>
        <dbReference type="Pfam" id="PF07486"/>
    </source>
</evidence>
<dbReference type="GO" id="GO:0016787">
    <property type="term" value="F:hydrolase activity"/>
    <property type="evidence" value="ECO:0007669"/>
    <property type="project" value="InterPro"/>
</dbReference>
<dbReference type="PANTHER" id="PTHR45615">
    <property type="entry name" value="MYOSIN HEAVY CHAIN, NON-MUSCLE"/>
    <property type="match status" value="1"/>
</dbReference>
<feature type="region of interest" description="Disordered" evidence="3">
    <location>
        <begin position="64"/>
        <end position="85"/>
    </location>
</feature>
<feature type="domain" description="Cell wall hydrolase SleB" evidence="4">
    <location>
        <begin position="314"/>
        <end position="412"/>
    </location>
</feature>
<dbReference type="GeneID" id="89507973"/>
<organism evidence="6 7">
    <name type="scientific">Butyrivibrio fibrisolvens DSM 3071</name>
    <dbReference type="NCBI Taxonomy" id="1121131"/>
    <lineage>
        <taxon>Bacteria</taxon>
        <taxon>Bacillati</taxon>
        <taxon>Bacillota</taxon>
        <taxon>Clostridia</taxon>
        <taxon>Lachnospirales</taxon>
        <taxon>Lachnospiraceae</taxon>
        <taxon>Butyrivibrio</taxon>
    </lineage>
</organism>
<accession>A0A1M6AIK9</accession>
<dbReference type="InterPro" id="IPR057309">
    <property type="entry name" value="PcsB_CC"/>
</dbReference>
<keyword evidence="7" id="KW-1185">Reference proteome</keyword>
<feature type="compositionally biased region" description="Acidic residues" evidence="3">
    <location>
        <begin position="476"/>
        <end position="487"/>
    </location>
</feature>
<dbReference type="Pfam" id="PF07486">
    <property type="entry name" value="Hydrolase_2"/>
    <property type="match status" value="1"/>
</dbReference>
<feature type="region of interest" description="Disordered" evidence="3">
    <location>
        <begin position="421"/>
        <end position="487"/>
    </location>
</feature>
<dbReference type="OrthoDB" id="9785345at2"/>
<evidence type="ECO:0000313" key="7">
    <source>
        <dbReference type="Proteomes" id="UP000184278"/>
    </source>
</evidence>
<dbReference type="Gene3D" id="6.10.250.3150">
    <property type="match status" value="1"/>
</dbReference>
<dbReference type="PANTHER" id="PTHR45615:SF63">
    <property type="entry name" value="CHROMOSOME UNDETERMINED SCAFFOLD_10, WHOLE GENOME SHOTGUN SEQUENCE"/>
    <property type="match status" value="1"/>
</dbReference>
<evidence type="ECO:0000256" key="1">
    <source>
        <dbReference type="ARBA" id="ARBA00022729"/>
    </source>
</evidence>
<reference evidence="7" key="1">
    <citation type="submission" date="2016-11" db="EMBL/GenBank/DDBJ databases">
        <authorList>
            <person name="Varghese N."/>
            <person name="Submissions S."/>
        </authorList>
    </citation>
    <scope>NUCLEOTIDE SEQUENCE [LARGE SCALE GENOMIC DNA]</scope>
    <source>
        <strain evidence="7">DSM 3071</strain>
    </source>
</reference>
<name>A0A1M6AIK9_BUTFI</name>
<feature type="coiled-coil region" evidence="2">
    <location>
        <begin position="184"/>
        <end position="281"/>
    </location>
</feature>
<dbReference type="RefSeq" id="WP_073388903.1">
    <property type="nucleotide sequence ID" value="NZ_FQXK01000027.1"/>
</dbReference>
<keyword evidence="2" id="KW-0175">Coiled coil</keyword>
<dbReference type="EMBL" id="FQXK01000027">
    <property type="protein sequence ID" value="SHI36158.1"/>
    <property type="molecule type" value="Genomic_DNA"/>
</dbReference>
<protein>
    <submittedName>
        <fullName evidence="6">Membrane-bound metallopeptidase</fullName>
    </submittedName>
</protein>
<feature type="compositionally biased region" description="Polar residues" evidence="3">
    <location>
        <begin position="66"/>
        <end position="79"/>
    </location>
</feature>
<dbReference type="AlphaFoldDB" id="A0A1M6AIK9"/>
<feature type="domain" description="Peptidoglycan hydrolase PcsB coiled-coil" evidence="5">
    <location>
        <begin position="127"/>
        <end position="189"/>
    </location>
</feature>
<feature type="compositionally biased region" description="Low complexity" evidence="3">
    <location>
        <begin position="427"/>
        <end position="443"/>
    </location>
</feature>